<dbReference type="HOGENOM" id="CLU_3032751_0_0_1"/>
<name>B0DDF8_LACBS</name>
<dbReference type="GeneID" id="6077359"/>
<proteinExistence type="predicted"/>
<evidence type="ECO:0000313" key="2">
    <source>
        <dbReference type="EMBL" id="EDR07601.1"/>
    </source>
</evidence>
<evidence type="ECO:0000313" key="3">
    <source>
        <dbReference type="Proteomes" id="UP000001194"/>
    </source>
</evidence>
<reference evidence="2 3" key="1">
    <citation type="journal article" date="2008" name="Nature">
        <title>The genome of Laccaria bicolor provides insights into mycorrhizal symbiosis.</title>
        <authorList>
            <person name="Martin F."/>
            <person name="Aerts A."/>
            <person name="Ahren D."/>
            <person name="Brun A."/>
            <person name="Danchin E.G.J."/>
            <person name="Duchaussoy F."/>
            <person name="Gibon J."/>
            <person name="Kohler A."/>
            <person name="Lindquist E."/>
            <person name="Pereda V."/>
            <person name="Salamov A."/>
            <person name="Shapiro H.J."/>
            <person name="Wuyts J."/>
            <person name="Blaudez D."/>
            <person name="Buee M."/>
            <person name="Brokstein P."/>
            <person name="Canbaeck B."/>
            <person name="Cohen D."/>
            <person name="Courty P.E."/>
            <person name="Coutinho P.M."/>
            <person name="Delaruelle C."/>
            <person name="Detter J.C."/>
            <person name="Deveau A."/>
            <person name="DiFazio S."/>
            <person name="Duplessis S."/>
            <person name="Fraissinet-Tachet L."/>
            <person name="Lucic E."/>
            <person name="Frey-Klett P."/>
            <person name="Fourrey C."/>
            <person name="Feussner I."/>
            <person name="Gay G."/>
            <person name="Grimwood J."/>
            <person name="Hoegger P.J."/>
            <person name="Jain P."/>
            <person name="Kilaru S."/>
            <person name="Labbe J."/>
            <person name="Lin Y.C."/>
            <person name="Legue V."/>
            <person name="Le Tacon F."/>
            <person name="Marmeisse R."/>
            <person name="Melayah D."/>
            <person name="Montanini B."/>
            <person name="Muratet M."/>
            <person name="Nehls U."/>
            <person name="Niculita-Hirzel H."/>
            <person name="Oudot-Le Secq M.P."/>
            <person name="Peter M."/>
            <person name="Quesneville H."/>
            <person name="Rajashekar B."/>
            <person name="Reich M."/>
            <person name="Rouhier N."/>
            <person name="Schmutz J."/>
            <person name="Yin T."/>
            <person name="Chalot M."/>
            <person name="Henrissat B."/>
            <person name="Kuees U."/>
            <person name="Lucas S."/>
            <person name="Van de Peer Y."/>
            <person name="Podila G.K."/>
            <person name="Polle A."/>
            <person name="Pukkila P.J."/>
            <person name="Richardson P.M."/>
            <person name="Rouze P."/>
            <person name="Sanders I.R."/>
            <person name="Stajich J.E."/>
            <person name="Tunlid A."/>
            <person name="Tuskan G."/>
            <person name="Grigoriev I.V."/>
        </authorList>
    </citation>
    <scope>NUCLEOTIDE SEQUENCE [LARGE SCALE GENOMIC DNA]</scope>
    <source>
        <strain evidence="3">S238N-H82 / ATCC MYA-4686</strain>
    </source>
</reference>
<dbReference type="Proteomes" id="UP000001194">
    <property type="component" value="Unassembled WGS sequence"/>
</dbReference>
<dbReference type="EMBL" id="DS547104">
    <property type="protein sequence ID" value="EDR07601.1"/>
    <property type="molecule type" value="Genomic_DNA"/>
</dbReference>
<sequence length="55" mass="6256">MPEGESRLLISKRRGGDRDQRGTGREGKKQIHFCDTIYAIEDSMNTDCRREVTAA</sequence>
<keyword evidence="3" id="KW-1185">Reference proteome</keyword>
<feature type="compositionally biased region" description="Basic and acidic residues" evidence="1">
    <location>
        <begin position="14"/>
        <end position="28"/>
    </location>
</feature>
<accession>B0DDF8</accession>
<dbReference type="RefSeq" id="XP_001881993.1">
    <property type="nucleotide sequence ID" value="XM_001881958.1"/>
</dbReference>
<protein>
    <submittedName>
        <fullName evidence="2">Predicted protein</fullName>
    </submittedName>
</protein>
<gene>
    <name evidence="2" type="ORF">LACBIDRAFT_298699</name>
</gene>
<evidence type="ECO:0000256" key="1">
    <source>
        <dbReference type="SAM" id="MobiDB-lite"/>
    </source>
</evidence>
<dbReference type="AlphaFoldDB" id="B0DDF8"/>
<dbReference type="InParanoid" id="B0DDF8"/>
<organism evidence="3">
    <name type="scientific">Laccaria bicolor (strain S238N-H82 / ATCC MYA-4686)</name>
    <name type="common">Bicoloured deceiver</name>
    <name type="synonym">Laccaria laccata var. bicolor</name>
    <dbReference type="NCBI Taxonomy" id="486041"/>
    <lineage>
        <taxon>Eukaryota</taxon>
        <taxon>Fungi</taxon>
        <taxon>Dikarya</taxon>
        <taxon>Basidiomycota</taxon>
        <taxon>Agaricomycotina</taxon>
        <taxon>Agaricomycetes</taxon>
        <taxon>Agaricomycetidae</taxon>
        <taxon>Agaricales</taxon>
        <taxon>Agaricineae</taxon>
        <taxon>Hydnangiaceae</taxon>
        <taxon>Laccaria</taxon>
    </lineage>
</organism>
<dbReference type="KEGG" id="lbc:LACBIDRAFT_298699"/>
<feature type="region of interest" description="Disordered" evidence="1">
    <location>
        <begin position="1"/>
        <end position="28"/>
    </location>
</feature>